<gene>
    <name evidence="4" type="ORF">HNQ67_001382</name>
</gene>
<feature type="compositionally biased region" description="Pro residues" evidence="2">
    <location>
        <begin position="281"/>
        <end position="290"/>
    </location>
</feature>
<dbReference type="InterPro" id="IPR001623">
    <property type="entry name" value="DnaJ_domain"/>
</dbReference>
<sequence length="430" mass="46042">MELPTDASATAIKASYRRLAKQLHPDRNADPTAASKFSACSEAYAVLGDPDKKAAYDSAVYEEAAAHQEDEPLEPIHCSSCRKPTAQPRNVIFRSVVSVVITTITTPVQGIFCSVCARKAGLRASIVSGLFGWWGVPWGPILTVKEIVRNSMGGERKPELDDRLAYYNAVAFGSRGHLNLAHAIARQLRNAKDEGLALDALRLVDHLERAGVPKSGPALKSGWENKADHWLVHGASLLAVPAAILLAIVMTSGGSSRAAAGQPYSPYDYTTPRPSRAVTPPNLPAEPMPSVPVCSDPPKNGDELQRDGFKEDGHRITIDNGGSGNALVKVRNDTGRRVATLYVGRAQQGSINDLPDGRYRISFAVGDQLDASCAAFAGDFQAQQFPGVETFETRVEGDQIISSHLRLTLHSVTGGNVRPQGLSDAAFDAD</sequence>
<name>A0A7W8MG50_9CAUL</name>
<dbReference type="CDD" id="cd06257">
    <property type="entry name" value="DnaJ"/>
    <property type="match status" value="1"/>
</dbReference>
<dbReference type="PRINTS" id="PR00625">
    <property type="entry name" value="JDOMAIN"/>
</dbReference>
<dbReference type="EMBL" id="JACHFZ010000002">
    <property type="protein sequence ID" value="MBB5291868.1"/>
    <property type="molecule type" value="Genomic_DNA"/>
</dbReference>
<dbReference type="RefSeq" id="WP_183253678.1">
    <property type="nucleotide sequence ID" value="NZ_BAAAFF010000005.1"/>
</dbReference>
<dbReference type="SMART" id="SM00271">
    <property type="entry name" value="DnaJ"/>
    <property type="match status" value="1"/>
</dbReference>
<feature type="domain" description="J" evidence="3">
    <location>
        <begin position="1"/>
        <end position="60"/>
    </location>
</feature>
<comment type="caution">
    <text evidence="4">The sequence shown here is derived from an EMBL/GenBank/DDBJ whole genome shotgun (WGS) entry which is preliminary data.</text>
</comment>
<dbReference type="GO" id="GO:0005737">
    <property type="term" value="C:cytoplasm"/>
    <property type="evidence" value="ECO:0007669"/>
    <property type="project" value="TreeGrafter"/>
</dbReference>
<evidence type="ECO:0000313" key="4">
    <source>
        <dbReference type="EMBL" id="MBB5291868.1"/>
    </source>
</evidence>
<proteinExistence type="predicted"/>
<dbReference type="PROSITE" id="PS50076">
    <property type="entry name" value="DNAJ_2"/>
    <property type="match status" value="1"/>
</dbReference>
<dbReference type="GO" id="GO:0051082">
    <property type="term" value="F:unfolded protein binding"/>
    <property type="evidence" value="ECO:0007669"/>
    <property type="project" value="TreeGrafter"/>
</dbReference>
<evidence type="ECO:0000259" key="3">
    <source>
        <dbReference type="PROSITE" id="PS50076"/>
    </source>
</evidence>
<dbReference type="InterPro" id="IPR036869">
    <property type="entry name" value="J_dom_sf"/>
</dbReference>
<dbReference type="GO" id="GO:0042026">
    <property type="term" value="P:protein refolding"/>
    <property type="evidence" value="ECO:0007669"/>
    <property type="project" value="TreeGrafter"/>
</dbReference>
<dbReference type="Gene3D" id="1.10.287.110">
    <property type="entry name" value="DnaJ domain"/>
    <property type="match status" value="1"/>
</dbReference>
<protein>
    <recommendedName>
        <fullName evidence="3">J domain-containing protein</fullName>
    </recommendedName>
</protein>
<accession>A0A7W8MG50</accession>
<dbReference type="Proteomes" id="UP000566663">
    <property type="component" value="Unassembled WGS sequence"/>
</dbReference>
<dbReference type="Pfam" id="PF00226">
    <property type="entry name" value="DnaJ"/>
    <property type="match status" value="1"/>
</dbReference>
<keyword evidence="1" id="KW-0143">Chaperone</keyword>
<reference evidence="4 5" key="1">
    <citation type="submission" date="2020-08" db="EMBL/GenBank/DDBJ databases">
        <title>Genomic Encyclopedia of Type Strains, Phase IV (KMG-IV): sequencing the most valuable type-strain genomes for metagenomic binning, comparative biology and taxonomic classification.</title>
        <authorList>
            <person name="Goeker M."/>
        </authorList>
    </citation>
    <scope>NUCLEOTIDE SEQUENCE [LARGE SCALE GENOMIC DNA]</scope>
    <source>
        <strain evidence="4 5">DSM 25335</strain>
    </source>
</reference>
<dbReference type="SUPFAM" id="SSF46565">
    <property type="entry name" value="Chaperone J-domain"/>
    <property type="match status" value="1"/>
</dbReference>
<evidence type="ECO:0000256" key="2">
    <source>
        <dbReference type="SAM" id="MobiDB-lite"/>
    </source>
</evidence>
<evidence type="ECO:0000313" key="5">
    <source>
        <dbReference type="Proteomes" id="UP000566663"/>
    </source>
</evidence>
<feature type="region of interest" description="Disordered" evidence="2">
    <location>
        <begin position="266"/>
        <end position="294"/>
    </location>
</feature>
<dbReference type="AlphaFoldDB" id="A0A7W8MG50"/>
<dbReference type="PANTHER" id="PTHR43096:SF52">
    <property type="entry name" value="DNAJ HOMOLOG 1, MITOCHONDRIAL-RELATED"/>
    <property type="match status" value="1"/>
</dbReference>
<dbReference type="PANTHER" id="PTHR43096">
    <property type="entry name" value="DNAJ HOMOLOG 1, MITOCHONDRIAL-RELATED"/>
    <property type="match status" value="1"/>
</dbReference>
<evidence type="ECO:0000256" key="1">
    <source>
        <dbReference type="ARBA" id="ARBA00023186"/>
    </source>
</evidence>
<organism evidence="4 5">
    <name type="scientific">Brevundimonas basaltis</name>
    <dbReference type="NCBI Taxonomy" id="472166"/>
    <lineage>
        <taxon>Bacteria</taxon>
        <taxon>Pseudomonadati</taxon>
        <taxon>Pseudomonadota</taxon>
        <taxon>Alphaproteobacteria</taxon>
        <taxon>Caulobacterales</taxon>
        <taxon>Caulobacteraceae</taxon>
        <taxon>Brevundimonas</taxon>
    </lineage>
</organism>
<keyword evidence="5" id="KW-1185">Reference proteome</keyword>